<dbReference type="EMBL" id="CP003837">
    <property type="protein sequence ID" value="AGH47638.1"/>
    <property type="molecule type" value="Genomic_DNA"/>
</dbReference>
<evidence type="ECO:0000313" key="1">
    <source>
        <dbReference type="EMBL" id="AGH47638.1"/>
    </source>
</evidence>
<dbReference type="STRING" id="1129794.C427_5544"/>
<gene>
    <name evidence="1" type="ORF">C427_5544</name>
</gene>
<dbReference type="HOGENOM" id="CLU_3314137_0_0_6"/>
<protein>
    <submittedName>
        <fullName evidence="1">Uncharacterized protein</fullName>
    </submittedName>
</protein>
<dbReference type="AlphaFoldDB" id="M4RY96"/>
<dbReference type="PATRIC" id="fig|1129794.4.peg.5520"/>
<organism evidence="1 2">
    <name type="scientific">Paraglaciecola psychrophila 170</name>
    <dbReference type="NCBI Taxonomy" id="1129794"/>
    <lineage>
        <taxon>Bacteria</taxon>
        <taxon>Pseudomonadati</taxon>
        <taxon>Pseudomonadota</taxon>
        <taxon>Gammaproteobacteria</taxon>
        <taxon>Alteromonadales</taxon>
        <taxon>Alteromonadaceae</taxon>
        <taxon>Paraglaciecola</taxon>
    </lineage>
</organism>
<sequence length="39" mass="4326">MMSSANALILEISEQTIITDKIDLLNLVIIVPFTISSFM</sequence>
<name>M4RY96_9ALTE</name>
<accession>M4RY96</accession>
<dbReference type="KEGG" id="gps:C427_5544"/>
<dbReference type="Proteomes" id="UP000011864">
    <property type="component" value="Chromosome"/>
</dbReference>
<reference evidence="1 2" key="1">
    <citation type="journal article" date="2013" name="Genome Announc.">
        <title>Complete Genome Sequence of Glaciecola psychrophila Strain 170T.</title>
        <authorList>
            <person name="Yin J."/>
            <person name="Chen J."/>
            <person name="Liu G."/>
            <person name="Yu Y."/>
            <person name="Song L."/>
            <person name="Wang X."/>
            <person name="Qu X."/>
        </authorList>
    </citation>
    <scope>NUCLEOTIDE SEQUENCE [LARGE SCALE GENOMIC DNA]</scope>
    <source>
        <strain evidence="1 2">170</strain>
    </source>
</reference>
<evidence type="ECO:0000313" key="2">
    <source>
        <dbReference type="Proteomes" id="UP000011864"/>
    </source>
</evidence>
<keyword evidence="2" id="KW-1185">Reference proteome</keyword>
<proteinExistence type="predicted"/>